<feature type="compositionally biased region" description="Basic and acidic residues" evidence="4">
    <location>
        <begin position="104"/>
        <end position="143"/>
    </location>
</feature>
<dbReference type="NCBIfam" id="TIGR00002">
    <property type="entry name" value="S16"/>
    <property type="match status" value="1"/>
</dbReference>
<accession>A0A554LUS3</accession>
<keyword evidence="1 3" id="KW-0689">Ribosomal protein</keyword>
<keyword evidence="2 3" id="KW-0687">Ribonucleoprotein</keyword>
<sequence>MLYNKIRIKQVTKHMLVIRLRRQGKKHHPSYRLVVAERSFPVKGKYLEKLGFFSPLTKELQFDKDKILSFLNVGAQPSNTVSRLLIKAGLKHKLLVFTPHKPKPAKEKKEKKEKRAAAVQSADKEESVSQEESKEEGADKSLEETSPGAKVESPPEDIRQLAE</sequence>
<evidence type="ECO:0000256" key="2">
    <source>
        <dbReference type="ARBA" id="ARBA00023274"/>
    </source>
</evidence>
<protein>
    <recommendedName>
        <fullName evidence="3">Small ribosomal subunit protein bS16</fullName>
    </recommendedName>
</protein>
<dbReference type="GO" id="GO:0005737">
    <property type="term" value="C:cytoplasm"/>
    <property type="evidence" value="ECO:0007669"/>
    <property type="project" value="UniProtKB-ARBA"/>
</dbReference>
<evidence type="ECO:0000313" key="6">
    <source>
        <dbReference type="Proteomes" id="UP000318711"/>
    </source>
</evidence>
<dbReference type="GO" id="GO:0015935">
    <property type="term" value="C:small ribosomal subunit"/>
    <property type="evidence" value="ECO:0007669"/>
    <property type="project" value="TreeGrafter"/>
</dbReference>
<gene>
    <name evidence="3" type="primary">rpsP</name>
    <name evidence="5" type="ORF">CEN88_304</name>
</gene>
<reference evidence="5 6" key="1">
    <citation type="submission" date="2017-07" db="EMBL/GenBank/DDBJ databases">
        <title>Mechanisms for carbon and nitrogen cycling indicate functional differentiation within the Candidate Phyla Radiation.</title>
        <authorList>
            <person name="Danczak R.E."/>
            <person name="Johnston M.D."/>
            <person name="Kenah C."/>
            <person name="Slattery M."/>
            <person name="Wrighton K.C."/>
            <person name="Wilkins M.J."/>
        </authorList>
    </citation>
    <scope>NUCLEOTIDE SEQUENCE [LARGE SCALE GENOMIC DNA]</scope>
    <source>
        <strain evidence="5">Licking1014_2</strain>
    </source>
</reference>
<dbReference type="PANTHER" id="PTHR12919">
    <property type="entry name" value="30S RIBOSOMAL PROTEIN S16"/>
    <property type="match status" value="1"/>
</dbReference>
<proteinExistence type="inferred from homology"/>
<comment type="caution">
    <text evidence="5">The sequence shown here is derived from an EMBL/GenBank/DDBJ whole genome shotgun (WGS) entry which is preliminary data.</text>
</comment>
<dbReference type="Pfam" id="PF00886">
    <property type="entry name" value="Ribosomal_S16"/>
    <property type="match status" value="1"/>
</dbReference>
<dbReference type="EMBL" id="VMGL01000033">
    <property type="protein sequence ID" value="TSC96613.1"/>
    <property type="molecule type" value="Genomic_DNA"/>
</dbReference>
<dbReference type="InterPro" id="IPR000307">
    <property type="entry name" value="Ribosomal_bS16"/>
</dbReference>
<feature type="region of interest" description="Disordered" evidence="4">
    <location>
        <begin position="97"/>
        <end position="163"/>
    </location>
</feature>
<evidence type="ECO:0000313" key="5">
    <source>
        <dbReference type="EMBL" id="TSC96613.1"/>
    </source>
</evidence>
<evidence type="ECO:0000256" key="4">
    <source>
        <dbReference type="SAM" id="MobiDB-lite"/>
    </source>
</evidence>
<dbReference type="Proteomes" id="UP000318711">
    <property type="component" value="Unassembled WGS sequence"/>
</dbReference>
<dbReference type="GO" id="GO:0003735">
    <property type="term" value="F:structural constituent of ribosome"/>
    <property type="evidence" value="ECO:0007669"/>
    <property type="project" value="InterPro"/>
</dbReference>
<evidence type="ECO:0000256" key="1">
    <source>
        <dbReference type="ARBA" id="ARBA00022980"/>
    </source>
</evidence>
<evidence type="ECO:0000256" key="3">
    <source>
        <dbReference type="HAMAP-Rule" id="MF_00385"/>
    </source>
</evidence>
<dbReference type="SUPFAM" id="SSF54565">
    <property type="entry name" value="Ribosomal protein S16"/>
    <property type="match status" value="1"/>
</dbReference>
<dbReference type="AlphaFoldDB" id="A0A554LUS3"/>
<organism evidence="5 6">
    <name type="scientific">Candidatus Berkelbacteria bacterium Licking1014_2</name>
    <dbReference type="NCBI Taxonomy" id="2017146"/>
    <lineage>
        <taxon>Bacteria</taxon>
        <taxon>Candidatus Berkelbacteria</taxon>
    </lineage>
</organism>
<dbReference type="Gene3D" id="3.30.1320.10">
    <property type="match status" value="1"/>
</dbReference>
<name>A0A554LUS3_9BACT</name>
<dbReference type="GO" id="GO:0006412">
    <property type="term" value="P:translation"/>
    <property type="evidence" value="ECO:0007669"/>
    <property type="project" value="UniProtKB-UniRule"/>
</dbReference>
<dbReference type="InterPro" id="IPR023803">
    <property type="entry name" value="Ribosomal_bS16_dom_sf"/>
</dbReference>
<comment type="similarity">
    <text evidence="3">Belongs to the bacterial ribosomal protein bS16 family.</text>
</comment>
<dbReference type="PANTHER" id="PTHR12919:SF20">
    <property type="entry name" value="SMALL RIBOSOMAL SUBUNIT PROTEIN BS16M"/>
    <property type="match status" value="1"/>
</dbReference>
<dbReference type="HAMAP" id="MF_00385">
    <property type="entry name" value="Ribosomal_bS16"/>
    <property type="match status" value="1"/>
</dbReference>